<reference evidence="2 3" key="1">
    <citation type="journal article" date="2013" name="PLoS ONE">
        <title>The first genomic and proteomic characterization of a deep-sea sulfate reducer: insights into the piezophilic lifestyle of Desulfovibrio piezophilus.</title>
        <authorList>
            <person name="Pradel N."/>
            <person name="Ji B."/>
            <person name="Gimenez G."/>
            <person name="Talla E."/>
            <person name="Lenoble P."/>
            <person name="Garel M."/>
            <person name="Tamburini C."/>
            <person name="Fourquet P."/>
            <person name="Lebrun R."/>
            <person name="Bertin P."/>
            <person name="Denis Y."/>
            <person name="Pophillat M."/>
            <person name="Barbe V."/>
            <person name="Ollivier B."/>
            <person name="Dolla A."/>
        </authorList>
    </citation>
    <scope>NUCLEOTIDE SEQUENCE [LARGE SCALE GENOMIC DNA]</scope>
    <source>
        <strain evidence="3">DSM 10523 / SB164P1</strain>
    </source>
</reference>
<protein>
    <submittedName>
        <fullName evidence="2">Uncharacterized protein</fullName>
    </submittedName>
</protein>
<keyword evidence="3" id="KW-1185">Reference proteome</keyword>
<keyword evidence="1" id="KW-0812">Transmembrane</keyword>
<gene>
    <name evidence="2" type="ordered locus">BN4_20119</name>
</gene>
<keyword evidence="1" id="KW-0472">Membrane</keyword>
<feature type="transmembrane region" description="Helical" evidence="1">
    <location>
        <begin position="31"/>
        <end position="48"/>
    </location>
</feature>
<accession>M1WKT9</accession>
<sequence>MVVPSFYTMVAVFILQREGVLKKMNELTEKLLLVAAGAAVGALGYMAVKHPDELKEFMGDAAELGQKFFEKTMADVADKMGHSKDAA</sequence>
<reference evidence="3" key="2">
    <citation type="journal article" date="2013" name="Stand. Genomic Sci.">
        <title>Complete genome sequence of Desulfocapsa sulfexigens, a marine deltaproteobacterium specialized in disproportionating inorganic sulfur compounds.</title>
        <authorList>
            <person name="Finster K.W."/>
            <person name="Kjeldsen K.U."/>
            <person name="Kube M."/>
            <person name="Reinhardt R."/>
            <person name="Mussmann M."/>
            <person name="Amann R."/>
            <person name="Schreiber L."/>
        </authorList>
    </citation>
    <scope>NUCLEOTIDE SEQUENCE [LARGE SCALE GENOMIC DNA]</scope>
    <source>
        <strain evidence="3">DSM 10523 / SB164P1</strain>
    </source>
</reference>
<dbReference type="STRING" id="1322246.BN4_20119"/>
<evidence type="ECO:0000313" key="3">
    <source>
        <dbReference type="Proteomes" id="UP000011724"/>
    </source>
</evidence>
<dbReference type="HOGENOM" id="CLU_2478302_0_0_7"/>
<name>M1WKT9_PSEP2</name>
<evidence type="ECO:0000313" key="2">
    <source>
        <dbReference type="EMBL" id="CCH50181.1"/>
    </source>
</evidence>
<dbReference type="PATRIC" id="fig|879567.3.peg.3175"/>
<dbReference type="BioCyc" id="DPIE1322246:BN4_RS14825-MONOMER"/>
<dbReference type="AlphaFoldDB" id="M1WKT9"/>
<evidence type="ECO:0000256" key="1">
    <source>
        <dbReference type="SAM" id="Phobius"/>
    </source>
</evidence>
<dbReference type="EMBL" id="FO203427">
    <property type="protein sequence ID" value="CCH50181.1"/>
    <property type="molecule type" value="Genomic_DNA"/>
</dbReference>
<dbReference type="KEGG" id="dpi:BN4_20119"/>
<proteinExistence type="predicted"/>
<organism evidence="2 3">
    <name type="scientific">Pseudodesulfovibrio piezophilus (strain DSM 21447 / JCM 15486 / C1TLV30)</name>
    <name type="common">Desulfovibrio piezophilus</name>
    <dbReference type="NCBI Taxonomy" id="1322246"/>
    <lineage>
        <taxon>Bacteria</taxon>
        <taxon>Pseudomonadati</taxon>
        <taxon>Thermodesulfobacteriota</taxon>
        <taxon>Desulfovibrionia</taxon>
        <taxon>Desulfovibrionales</taxon>
        <taxon>Desulfovibrionaceae</taxon>
    </lineage>
</organism>
<dbReference type="Proteomes" id="UP000011724">
    <property type="component" value="Chromosome"/>
</dbReference>
<keyword evidence="1" id="KW-1133">Transmembrane helix</keyword>